<accession>A0A4Q0SS00</accession>
<reference evidence="1 2" key="1">
    <citation type="submission" date="2015-04" db="EMBL/GenBank/DDBJ databases">
        <title>Comparative genomics of rhizobia nodulating Arachis hypogaea in China.</title>
        <authorList>
            <person name="Li Y."/>
        </authorList>
    </citation>
    <scope>NUCLEOTIDE SEQUENCE [LARGE SCALE GENOMIC DNA]</scope>
    <source>
        <strain evidence="1 2">CCBAU 51787</strain>
    </source>
</reference>
<gene>
    <name evidence="1" type="ORF">XH94_06280</name>
</gene>
<proteinExistence type="predicted"/>
<dbReference type="RefSeq" id="WP_164939213.1">
    <property type="nucleotide sequence ID" value="NZ_LBJM01000012.1"/>
</dbReference>
<protein>
    <recommendedName>
        <fullName evidence="3">Methyl-accepting chemotaxis protein</fullName>
    </recommendedName>
</protein>
<organism evidence="1 2">
    <name type="scientific">Bradyrhizobium zhanjiangense</name>
    <dbReference type="NCBI Taxonomy" id="1325107"/>
    <lineage>
        <taxon>Bacteria</taxon>
        <taxon>Pseudomonadati</taxon>
        <taxon>Pseudomonadota</taxon>
        <taxon>Alphaproteobacteria</taxon>
        <taxon>Hyphomicrobiales</taxon>
        <taxon>Nitrobacteraceae</taxon>
        <taxon>Bradyrhizobium</taxon>
    </lineage>
</organism>
<name>A0A4Q0SS00_9BRAD</name>
<dbReference type="Proteomes" id="UP000290565">
    <property type="component" value="Unassembled WGS sequence"/>
</dbReference>
<evidence type="ECO:0000313" key="1">
    <source>
        <dbReference type="EMBL" id="RXH41740.1"/>
    </source>
</evidence>
<evidence type="ECO:0000313" key="2">
    <source>
        <dbReference type="Proteomes" id="UP000290565"/>
    </source>
</evidence>
<dbReference type="EMBL" id="LBJM01000012">
    <property type="protein sequence ID" value="RXH41740.1"/>
    <property type="molecule type" value="Genomic_DNA"/>
</dbReference>
<sequence length="77" mass="7910">MATEIAAAVQQLDATTTGMQQAANGTHHVESNLSTVASVADRTNQAAADAKGASSDVALRTAELRGVIREFLEQVAA</sequence>
<comment type="caution">
    <text evidence="1">The sequence shown here is derived from an EMBL/GenBank/DDBJ whole genome shotgun (WGS) entry which is preliminary data.</text>
</comment>
<evidence type="ECO:0008006" key="3">
    <source>
        <dbReference type="Google" id="ProtNLM"/>
    </source>
</evidence>
<dbReference type="AlphaFoldDB" id="A0A4Q0SS00"/>